<evidence type="ECO:0000313" key="3">
    <source>
        <dbReference type="EMBL" id="SFC12797.1"/>
    </source>
</evidence>
<dbReference type="InterPro" id="IPR027843">
    <property type="entry name" value="DUF4440"/>
</dbReference>
<gene>
    <name evidence="3" type="ORF">SAMN05216204_10418</name>
</gene>
<name>A0A1I1GLZ1_9BURK</name>
<sequence>MKPLIGLTLCLAALLLPAASPAARAQSERAVAAGEVELQALIASLERQRANAIVRRDIPLLRNLMDRQYYHVEARGRVRSKTELLTTLERDEFRIRTYELESTEVQMLDDGAALVTGILRTAQASPQARVTRVRYARIWVRQPDGWKNTFHQGTMIRSPQDSCQCD</sequence>
<keyword evidence="1" id="KW-0732">Signal</keyword>
<feature type="domain" description="DUF4440" evidence="2">
    <location>
        <begin position="42"/>
        <end position="147"/>
    </location>
</feature>
<dbReference type="SUPFAM" id="SSF54427">
    <property type="entry name" value="NTF2-like"/>
    <property type="match status" value="1"/>
</dbReference>
<dbReference type="Proteomes" id="UP000198639">
    <property type="component" value="Unassembled WGS sequence"/>
</dbReference>
<dbReference type="AlphaFoldDB" id="A0A1I1GLZ1"/>
<organism evidence="3 4">
    <name type="scientific">Massilia yuzhufengensis</name>
    <dbReference type="NCBI Taxonomy" id="1164594"/>
    <lineage>
        <taxon>Bacteria</taxon>
        <taxon>Pseudomonadati</taxon>
        <taxon>Pseudomonadota</taxon>
        <taxon>Betaproteobacteria</taxon>
        <taxon>Burkholderiales</taxon>
        <taxon>Oxalobacteraceae</taxon>
        <taxon>Telluria group</taxon>
        <taxon>Massilia</taxon>
    </lineage>
</organism>
<proteinExistence type="predicted"/>
<protein>
    <recommendedName>
        <fullName evidence="2">DUF4440 domain-containing protein</fullName>
    </recommendedName>
</protein>
<feature type="signal peptide" evidence="1">
    <location>
        <begin position="1"/>
        <end position="25"/>
    </location>
</feature>
<dbReference type="Pfam" id="PF14534">
    <property type="entry name" value="DUF4440"/>
    <property type="match status" value="1"/>
</dbReference>
<evidence type="ECO:0000256" key="1">
    <source>
        <dbReference type="SAM" id="SignalP"/>
    </source>
</evidence>
<dbReference type="RefSeq" id="WP_177207655.1">
    <property type="nucleotide sequence ID" value="NZ_FOLD01000004.1"/>
</dbReference>
<evidence type="ECO:0000259" key="2">
    <source>
        <dbReference type="Pfam" id="PF14534"/>
    </source>
</evidence>
<reference evidence="4" key="1">
    <citation type="submission" date="2016-10" db="EMBL/GenBank/DDBJ databases">
        <authorList>
            <person name="Varghese N."/>
            <person name="Submissions S."/>
        </authorList>
    </citation>
    <scope>NUCLEOTIDE SEQUENCE [LARGE SCALE GENOMIC DNA]</scope>
    <source>
        <strain evidence="4">CGMCC 1.12041</strain>
    </source>
</reference>
<dbReference type="EMBL" id="FOLD01000004">
    <property type="protein sequence ID" value="SFC12797.1"/>
    <property type="molecule type" value="Genomic_DNA"/>
</dbReference>
<dbReference type="InterPro" id="IPR032710">
    <property type="entry name" value="NTF2-like_dom_sf"/>
</dbReference>
<accession>A0A1I1GLZ1</accession>
<dbReference type="Gene3D" id="3.10.450.50">
    <property type="match status" value="1"/>
</dbReference>
<feature type="chain" id="PRO_5011658165" description="DUF4440 domain-containing protein" evidence="1">
    <location>
        <begin position="26"/>
        <end position="166"/>
    </location>
</feature>
<evidence type="ECO:0000313" key="4">
    <source>
        <dbReference type="Proteomes" id="UP000198639"/>
    </source>
</evidence>
<keyword evidence="4" id="KW-1185">Reference proteome</keyword>